<comment type="pathway">
    <text evidence="4">Amino-acid biosynthesis; D-alanine biosynthesis; D-alanine from L-alanine: step 1/1.</text>
</comment>
<accession>A0A840II30</accession>
<keyword evidence="2 4" id="KW-0663">Pyridoxal phosphate</keyword>
<dbReference type="UniPathway" id="UPA00042">
    <property type="reaction ID" value="UER00497"/>
</dbReference>
<feature type="active site" description="Proton acceptor; specific for D-alanine" evidence="4">
    <location>
        <position position="43"/>
    </location>
</feature>
<reference evidence="8 9" key="1">
    <citation type="submission" date="2020-08" db="EMBL/GenBank/DDBJ databases">
        <title>Genomic Encyclopedia of Archaeal and Bacterial Type Strains, Phase II (KMG-II): from individual species to whole genera.</title>
        <authorList>
            <person name="Goeker M."/>
        </authorList>
    </citation>
    <scope>NUCLEOTIDE SEQUENCE [LARGE SCALE GENOMIC DNA]</scope>
    <source>
        <strain evidence="8 9">DSM 23288</strain>
    </source>
</reference>
<dbReference type="Pfam" id="PF01168">
    <property type="entry name" value="Ala_racemase_N"/>
    <property type="match status" value="1"/>
</dbReference>
<dbReference type="AlphaFoldDB" id="A0A840II30"/>
<dbReference type="InterPro" id="IPR009006">
    <property type="entry name" value="Ala_racemase/Decarboxylase_C"/>
</dbReference>
<keyword evidence="9" id="KW-1185">Reference proteome</keyword>
<protein>
    <recommendedName>
        <fullName evidence="4">Alanine racemase</fullName>
        <ecNumber evidence="4">5.1.1.1</ecNumber>
    </recommendedName>
</protein>
<dbReference type="NCBIfam" id="TIGR00492">
    <property type="entry name" value="alr"/>
    <property type="match status" value="1"/>
</dbReference>
<dbReference type="Gene3D" id="2.40.37.10">
    <property type="entry name" value="Lyase, Ornithine Decarboxylase, Chain A, domain 1"/>
    <property type="match status" value="1"/>
</dbReference>
<evidence type="ECO:0000256" key="4">
    <source>
        <dbReference type="HAMAP-Rule" id="MF_01201"/>
    </source>
</evidence>
<dbReference type="EMBL" id="JACHNU010000004">
    <property type="protein sequence ID" value="MBB4663620.1"/>
    <property type="molecule type" value="Genomic_DNA"/>
</dbReference>
<comment type="catalytic activity">
    <reaction evidence="4">
        <text>L-alanine = D-alanine</text>
        <dbReference type="Rhea" id="RHEA:20249"/>
        <dbReference type="ChEBI" id="CHEBI:57416"/>
        <dbReference type="ChEBI" id="CHEBI:57972"/>
        <dbReference type="EC" id="5.1.1.1"/>
    </reaction>
</comment>
<comment type="function">
    <text evidence="4">Catalyzes the interconversion of L-alanine and D-alanine. May also act on other amino acids.</text>
</comment>
<dbReference type="RefSeq" id="WP_183343336.1">
    <property type="nucleotide sequence ID" value="NZ_JACHNU010000004.1"/>
</dbReference>
<dbReference type="Proteomes" id="UP000585272">
    <property type="component" value="Unassembled WGS sequence"/>
</dbReference>
<evidence type="ECO:0000256" key="1">
    <source>
        <dbReference type="ARBA" id="ARBA00001933"/>
    </source>
</evidence>
<dbReference type="GO" id="GO:0030170">
    <property type="term" value="F:pyridoxal phosphate binding"/>
    <property type="evidence" value="ECO:0007669"/>
    <property type="project" value="UniProtKB-UniRule"/>
</dbReference>
<comment type="similarity">
    <text evidence="4">Belongs to the alanine racemase family.</text>
</comment>
<dbReference type="SMART" id="SM01005">
    <property type="entry name" value="Ala_racemase_C"/>
    <property type="match status" value="1"/>
</dbReference>
<dbReference type="InterPro" id="IPR001608">
    <property type="entry name" value="Ala_racemase_N"/>
</dbReference>
<evidence type="ECO:0000256" key="5">
    <source>
        <dbReference type="PIRSR" id="PIRSR600821-50"/>
    </source>
</evidence>
<dbReference type="FunFam" id="3.20.20.10:FF:000002">
    <property type="entry name" value="Alanine racemase"/>
    <property type="match status" value="1"/>
</dbReference>
<dbReference type="SUPFAM" id="SSF51419">
    <property type="entry name" value="PLP-binding barrel"/>
    <property type="match status" value="1"/>
</dbReference>
<evidence type="ECO:0000259" key="7">
    <source>
        <dbReference type="SMART" id="SM01005"/>
    </source>
</evidence>
<dbReference type="GO" id="GO:0008784">
    <property type="term" value="F:alanine racemase activity"/>
    <property type="evidence" value="ECO:0007669"/>
    <property type="project" value="UniProtKB-UniRule"/>
</dbReference>
<evidence type="ECO:0000256" key="2">
    <source>
        <dbReference type="ARBA" id="ARBA00022898"/>
    </source>
</evidence>
<keyword evidence="3 4" id="KW-0413">Isomerase</keyword>
<dbReference type="SUPFAM" id="SSF50621">
    <property type="entry name" value="Alanine racemase C-terminal domain-like"/>
    <property type="match status" value="1"/>
</dbReference>
<dbReference type="InterPro" id="IPR020622">
    <property type="entry name" value="Ala_racemase_pyridoxalP-BS"/>
</dbReference>
<dbReference type="EC" id="5.1.1.1" evidence="4"/>
<feature type="domain" description="Alanine racemase C-terminal" evidence="7">
    <location>
        <begin position="245"/>
        <end position="376"/>
    </location>
</feature>
<dbReference type="Pfam" id="PF00842">
    <property type="entry name" value="Ala_racemase_C"/>
    <property type="match status" value="1"/>
</dbReference>
<proteinExistence type="inferred from homology"/>
<dbReference type="PANTHER" id="PTHR30511:SF0">
    <property type="entry name" value="ALANINE RACEMASE, CATABOLIC-RELATED"/>
    <property type="match status" value="1"/>
</dbReference>
<dbReference type="InterPro" id="IPR000821">
    <property type="entry name" value="Ala_racemase"/>
</dbReference>
<feature type="active site" description="Proton acceptor; specific for L-alanine" evidence="4">
    <location>
        <position position="266"/>
    </location>
</feature>
<evidence type="ECO:0000313" key="8">
    <source>
        <dbReference type="EMBL" id="MBB4663620.1"/>
    </source>
</evidence>
<dbReference type="PROSITE" id="PS00395">
    <property type="entry name" value="ALANINE_RACEMASE"/>
    <property type="match status" value="1"/>
</dbReference>
<feature type="modified residue" description="N6-(pyridoxal phosphate)lysine" evidence="4 5">
    <location>
        <position position="43"/>
    </location>
</feature>
<dbReference type="GO" id="GO:0005829">
    <property type="term" value="C:cytosol"/>
    <property type="evidence" value="ECO:0007669"/>
    <property type="project" value="TreeGrafter"/>
</dbReference>
<dbReference type="InterPro" id="IPR011079">
    <property type="entry name" value="Ala_racemase_C"/>
</dbReference>
<comment type="caution">
    <text evidence="8">The sequence shown here is derived from an EMBL/GenBank/DDBJ whole genome shotgun (WGS) entry which is preliminary data.</text>
</comment>
<dbReference type="Gene3D" id="3.20.20.10">
    <property type="entry name" value="Alanine racemase"/>
    <property type="match status" value="1"/>
</dbReference>
<dbReference type="InterPro" id="IPR029066">
    <property type="entry name" value="PLP-binding_barrel"/>
</dbReference>
<dbReference type="PRINTS" id="PR00992">
    <property type="entry name" value="ALARACEMASE"/>
</dbReference>
<evidence type="ECO:0000256" key="3">
    <source>
        <dbReference type="ARBA" id="ARBA00023235"/>
    </source>
</evidence>
<dbReference type="PANTHER" id="PTHR30511">
    <property type="entry name" value="ALANINE RACEMASE"/>
    <property type="match status" value="1"/>
</dbReference>
<name>A0A840II30_9ACTN</name>
<dbReference type="HAMAP" id="MF_01201">
    <property type="entry name" value="Ala_racemase"/>
    <property type="match status" value="1"/>
</dbReference>
<evidence type="ECO:0000256" key="6">
    <source>
        <dbReference type="PIRSR" id="PIRSR600821-52"/>
    </source>
</evidence>
<gene>
    <name evidence="8" type="ORF">BDZ31_003215</name>
</gene>
<organism evidence="8 9">
    <name type="scientific">Conexibacter arvalis</name>
    <dbReference type="NCBI Taxonomy" id="912552"/>
    <lineage>
        <taxon>Bacteria</taxon>
        <taxon>Bacillati</taxon>
        <taxon>Actinomycetota</taxon>
        <taxon>Thermoleophilia</taxon>
        <taxon>Solirubrobacterales</taxon>
        <taxon>Conexibacteraceae</taxon>
        <taxon>Conexibacter</taxon>
    </lineage>
</organism>
<dbReference type="CDD" id="cd00430">
    <property type="entry name" value="PLPDE_III_AR"/>
    <property type="match status" value="1"/>
</dbReference>
<dbReference type="GO" id="GO:0030632">
    <property type="term" value="P:D-alanine biosynthetic process"/>
    <property type="evidence" value="ECO:0007669"/>
    <property type="project" value="UniProtKB-UniRule"/>
</dbReference>
<evidence type="ECO:0000313" key="9">
    <source>
        <dbReference type="Proteomes" id="UP000585272"/>
    </source>
</evidence>
<comment type="cofactor">
    <cofactor evidence="1 4 5">
        <name>pyridoxal 5'-phosphate</name>
        <dbReference type="ChEBI" id="CHEBI:597326"/>
    </cofactor>
</comment>
<sequence>METPAVDDAPRAAALVNLTAVERNVATLRGRLRPGAVLCAVVKADGYGHGAAPVARAALAGGAEKLAVVTAGEATALRAAGVDAPLIVLGPLRGAEVAAVVATGAEPVISTDEEIDALEADGRPVAVHLKLDSGMGRLGERDPELALERCARVGASATLRLAGVMTHFATADVPGDAAFARQLETFARFAERARAAHPGIVVHAANSAATLAEPASHFDMVRTGVAIYGLDPFGADPAANGLEPALTWTSRLAAVKRIEGGGSVGYGRRWVAAAPTTIGTVAVGYADGVRRALGFAQPPTEVLVGGRRVPLAGTVSMDSFGVELPDDLPARPGDRVTLIGADGGERVTAEELAARLQTINYEIACGISARVPRVYHRDGAVVDPA</sequence>
<feature type="binding site" evidence="4 6">
    <location>
        <position position="317"/>
    </location>
    <ligand>
        <name>substrate</name>
    </ligand>
</feature>
<feature type="binding site" evidence="4 6">
    <location>
        <position position="137"/>
    </location>
    <ligand>
        <name>substrate</name>
    </ligand>
</feature>